<evidence type="ECO:0000256" key="2">
    <source>
        <dbReference type="ARBA" id="ARBA00023125"/>
    </source>
</evidence>
<dbReference type="Pfam" id="PF13305">
    <property type="entry name" value="TetR_C_33"/>
    <property type="match status" value="1"/>
</dbReference>
<evidence type="ECO:0000256" key="1">
    <source>
        <dbReference type="ARBA" id="ARBA00023015"/>
    </source>
</evidence>
<dbReference type="InterPro" id="IPR001647">
    <property type="entry name" value="HTH_TetR"/>
</dbReference>
<feature type="domain" description="HTH tetR-type" evidence="5">
    <location>
        <begin position="10"/>
        <end position="70"/>
    </location>
</feature>
<protein>
    <submittedName>
        <fullName evidence="6">TetR/AcrR family transcriptional regulator</fullName>
    </submittedName>
</protein>
<dbReference type="SUPFAM" id="SSF48498">
    <property type="entry name" value="Tetracyclin repressor-like, C-terminal domain"/>
    <property type="match status" value="1"/>
</dbReference>
<keyword evidence="1" id="KW-0805">Transcription regulation</keyword>
<reference evidence="6 7" key="1">
    <citation type="submission" date="2023-08" db="EMBL/GenBank/DDBJ databases">
        <authorList>
            <person name="Folkvardsen B D."/>
            <person name="Norman A."/>
        </authorList>
    </citation>
    <scope>NUCLEOTIDE SEQUENCE [LARGE SCALE GENOMIC DNA]</scope>
    <source>
        <strain evidence="6 7">Mu0050</strain>
    </source>
</reference>
<dbReference type="Pfam" id="PF00440">
    <property type="entry name" value="TetR_N"/>
    <property type="match status" value="1"/>
</dbReference>
<dbReference type="InterPro" id="IPR009057">
    <property type="entry name" value="Homeodomain-like_sf"/>
</dbReference>
<organism evidence="6 7">
    <name type="scientific">[Mycobacterium] wendilense</name>
    <dbReference type="NCBI Taxonomy" id="3064284"/>
    <lineage>
        <taxon>Bacteria</taxon>
        <taxon>Bacillati</taxon>
        <taxon>Actinomycetota</taxon>
        <taxon>Actinomycetes</taxon>
        <taxon>Mycobacteriales</taxon>
        <taxon>Mycobacteriaceae</taxon>
        <taxon>Mycolicibacter</taxon>
    </lineage>
</organism>
<dbReference type="PANTHER" id="PTHR30055:SF220">
    <property type="entry name" value="TETR-FAMILY REGULATORY PROTEIN"/>
    <property type="match status" value="1"/>
</dbReference>
<keyword evidence="3" id="KW-0804">Transcription</keyword>
<dbReference type="PANTHER" id="PTHR30055">
    <property type="entry name" value="HTH-TYPE TRANSCRIPTIONAL REGULATOR RUTR"/>
    <property type="match status" value="1"/>
</dbReference>
<dbReference type="InterPro" id="IPR025996">
    <property type="entry name" value="MT1864/Rv1816-like_C"/>
</dbReference>
<proteinExistence type="predicted"/>
<name>A0ABN9NWQ2_9MYCO</name>
<evidence type="ECO:0000256" key="4">
    <source>
        <dbReference type="PROSITE-ProRule" id="PRU00335"/>
    </source>
</evidence>
<feature type="DNA-binding region" description="H-T-H motif" evidence="4">
    <location>
        <begin position="33"/>
        <end position="52"/>
    </location>
</feature>
<evidence type="ECO:0000313" key="7">
    <source>
        <dbReference type="Proteomes" id="UP001190466"/>
    </source>
</evidence>
<dbReference type="PROSITE" id="PS50977">
    <property type="entry name" value="HTH_TETR_2"/>
    <property type="match status" value="1"/>
</dbReference>
<dbReference type="InterPro" id="IPR036271">
    <property type="entry name" value="Tet_transcr_reg_TetR-rel_C_sf"/>
</dbReference>
<keyword evidence="2 4" id="KW-0238">DNA-binding</keyword>
<evidence type="ECO:0000313" key="6">
    <source>
        <dbReference type="EMBL" id="CAJ1581358.1"/>
    </source>
</evidence>
<dbReference type="RefSeq" id="WP_316515726.1">
    <property type="nucleotide sequence ID" value="NZ_OY726395.1"/>
</dbReference>
<dbReference type="Gene3D" id="1.10.357.10">
    <property type="entry name" value="Tetracycline Repressor, domain 2"/>
    <property type="match status" value="1"/>
</dbReference>
<dbReference type="InterPro" id="IPR050109">
    <property type="entry name" value="HTH-type_TetR-like_transc_reg"/>
</dbReference>
<dbReference type="Proteomes" id="UP001190466">
    <property type="component" value="Chromosome"/>
</dbReference>
<gene>
    <name evidence="6" type="ORF">MU0050_001522</name>
</gene>
<keyword evidence="7" id="KW-1185">Reference proteome</keyword>
<evidence type="ECO:0000256" key="3">
    <source>
        <dbReference type="ARBA" id="ARBA00023163"/>
    </source>
</evidence>
<sequence>MSTPEPAPRPQVREALLSAAHDELVEHGRAGISLRAVARRAGVSHAAPKHHFGDRGGLLTAVAAEGFDALTAALTSAAEELDRADTPAARLAALGRAYVGFGLRHPALFDLMFRPAELHPDDATLTAARRRALGVLSAAAAEVAPSAAEPSGTPDLALASWALAHGLVVLARDGALHNAAGRPLDDAGLPLGLIGVFSDAMAGAAPPARP</sequence>
<evidence type="ECO:0000259" key="5">
    <source>
        <dbReference type="PROSITE" id="PS50977"/>
    </source>
</evidence>
<accession>A0ABN9NWQ2</accession>
<dbReference type="SUPFAM" id="SSF46689">
    <property type="entry name" value="Homeodomain-like"/>
    <property type="match status" value="1"/>
</dbReference>
<dbReference type="EMBL" id="OY726395">
    <property type="protein sequence ID" value="CAJ1581358.1"/>
    <property type="molecule type" value="Genomic_DNA"/>
</dbReference>